<dbReference type="PANTHER" id="PTHR12400">
    <property type="entry name" value="INOSITOL POLYPHOSPHATE KINASE"/>
    <property type="match status" value="1"/>
</dbReference>
<organism evidence="6 7">
    <name type="scientific">Batrachochytrium dendrobatidis (strain JEL423)</name>
    <dbReference type="NCBI Taxonomy" id="403673"/>
    <lineage>
        <taxon>Eukaryota</taxon>
        <taxon>Fungi</taxon>
        <taxon>Fungi incertae sedis</taxon>
        <taxon>Chytridiomycota</taxon>
        <taxon>Chytridiomycota incertae sedis</taxon>
        <taxon>Chytridiomycetes</taxon>
        <taxon>Rhizophydiales</taxon>
        <taxon>Rhizophydiales incertae sedis</taxon>
        <taxon>Batrachochytrium</taxon>
    </lineage>
</organism>
<dbReference type="GO" id="GO:0005634">
    <property type="term" value="C:nucleus"/>
    <property type="evidence" value="ECO:0007669"/>
    <property type="project" value="TreeGrafter"/>
</dbReference>
<sequence length="1070" mass="117245">MSKNTQDNILHLPLAHVDTTAQSVNYASDVKIDTNAANAANFKQVFDGVTQSVVKNTSDHSKMLEDDADPTNEFLHKHFTLSCPITAFENTNSVLSKGTLSMSVESTMASALSAALAKTAASITHTQDSALGSSSILSPIANTNPTTDAESVAMEVPAPDKAFLRGSAFTAPSLQFTSASNGSPSLLWKTDSSHSRLNSLPLESQSPNSLNNLGLRDISPLMSFTQESVPQDIMLLPESFMSTPVEIPHGSKLETRSLTTSKSLLLPAVSEENLNLRGRGMHDQSSSYDSRHTLKQSRHFRSLSFGAMDDEDDEDDYRINKMTTPSLPLTPYKNQVGGHAVFLRFSDKALCKPLDPREQAFYELIEANHPDLKPFIASYLGVVNVTFRSRPADTGGDVSENDRFMTNTPVIILEHNKHLLDVYEGVSGDRSPDASGEYMVNGARHYNRKLQQQVLKEALSPKSLRARFAQLKLAACAMRHRDTTTGQHPNESLTSVATTVTFDGENGHTNASDLPVPRESHIFINEPSILKAPRPVSHGPSLFPHSTPKSSAFPSACDELLSDPNHLHDGDTNTPIFHMSDDEDMHCSLPQTRSFSSRPPLAPSNASTESKDRLHDFQSKRFARLSKSVCDDPTSLDFGNESTPPNLSISLKSASHAHTNHSVGSLPTPNDTSASFNPWSLHLYNTKMSKLMPSAPLPANIISTPTKQQELEQQERTHKFLLLEDLTEGMRHPCVLDLKMGTRQHSVHATVEKRISQERKCERSTSKKLGVRICGMQVYKQSTRTYLYLDKYVGRQIHSGNFKQNILLFIDNGDMYLVGLIGKILNELRKLYRVIASMPSYRFYASSLLILYDGDAPVDPSLPRRDADIRMIDFANSVTNADVLRAKPRWSETSILPSSRATQPSTQVEPNPFMPASNAPTQSTSVGSGLKPTIPIVQQKDSATPTRSVILDPSPFSPSFTSLVASDFTVSRSNPKDPLMASLAKSNPSTTPITQHLSQSTTEGIVYVNCPPTTKGPDNGYLLGLETLIANFEEILTELGSDPDMLDANGHVSKQALSKSKRVGVELGLL</sequence>
<dbReference type="GO" id="GO:0032958">
    <property type="term" value="P:inositol phosphate biosynthetic process"/>
    <property type="evidence" value="ECO:0007669"/>
    <property type="project" value="InterPro"/>
</dbReference>
<evidence type="ECO:0000256" key="5">
    <source>
        <dbReference type="SAM" id="MobiDB-lite"/>
    </source>
</evidence>
<dbReference type="GO" id="GO:0005737">
    <property type="term" value="C:cytoplasm"/>
    <property type="evidence" value="ECO:0007669"/>
    <property type="project" value="TreeGrafter"/>
</dbReference>
<dbReference type="GO" id="GO:0008440">
    <property type="term" value="F:inositol-1,4,5-trisphosphate 3-kinase activity"/>
    <property type="evidence" value="ECO:0007669"/>
    <property type="project" value="TreeGrafter"/>
</dbReference>
<gene>
    <name evidence="6" type="ORF">BDEG_20332</name>
</gene>
<dbReference type="AlphaFoldDB" id="A0A177W8N3"/>
<dbReference type="Proteomes" id="UP000077115">
    <property type="component" value="Unassembled WGS sequence"/>
</dbReference>
<protein>
    <recommendedName>
        <fullName evidence="4">Kinase</fullName>
        <ecNumber evidence="4">2.7.-.-</ecNumber>
    </recommendedName>
</protein>
<evidence type="ECO:0000256" key="1">
    <source>
        <dbReference type="ARBA" id="ARBA00007374"/>
    </source>
</evidence>
<comment type="similarity">
    <text evidence="1 4">Belongs to the inositol phosphokinase (IPK) family.</text>
</comment>
<name>A0A177W8N3_BATDL</name>
<dbReference type="InterPro" id="IPR005522">
    <property type="entry name" value="IPK"/>
</dbReference>
<evidence type="ECO:0000256" key="4">
    <source>
        <dbReference type="RuleBase" id="RU363090"/>
    </source>
</evidence>
<keyword evidence="2 4" id="KW-0808">Transferase</keyword>
<keyword evidence="3 4" id="KW-0418">Kinase</keyword>
<dbReference type="EMBL" id="DS022300">
    <property type="protein sequence ID" value="OAJ36126.1"/>
    <property type="molecule type" value="Genomic_DNA"/>
</dbReference>
<dbReference type="OrthoDB" id="2573163at2759"/>
<dbReference type="STRING" id="403673.A0A177W8N3"/>
<dbReference type="GO" id="GO:0046854">
    <property type="term" value="P:phosphatidylinositol phosphate biosynthetic process"/>
    <property type="evidence" value="ECO:0007669"/>
    <property type="project" value="TreeGrafter"/>
</dbReference>
<dbReference type="VEuPathDB" id="FungiDB:BDEG_20332"/>
<accession>A0A177W8N3</accession>
<evidence type="ECO:0000313" key="7">
    <source>
        <dbReference type="Proteomes" id="UP000077115"/>
    </source>
</evidence>
<reference evidence="6 7" key="1">
    <citation type="submission" date="2006-10" db="EMBL/GenBank/DDBJ databases">
        <title>The Genome Sequence of Batrachochytrium dendrobatidis JEL423.</title>
        <authorList>
            <consortium name="The Broad Institute Genome Sequencing Platform"/>
            <person name="Birren B."/>
            <person name="Lander E."/>
            <person name="Galagan J."/>
            <person name="Cuomo C."/>
            <person name="Devon K."/>
            <person name="Jaffe D."/>
            <person name="Butler J."/>
            <person name="Alvarez P."/>
            <person name="Gnerre S."/>
            <person name="Grabherr M."/>
            <person name="Kleber M."/>
            <person name="Mauceli E."/>
            <person name="Brockman W."/>
            <person name="Young S."/>
            <person name="LaButti K."/>
            <person name="Sykes S."/>
            <person name="DeCaprio D."/>
            <person name="Crawford M."/>
            <person name="Koehrsen M."/>
            <person name="Engels R."/>
            <person name="Montgomery P."/>
            <person name="Pearson M."/>
            <person name="Howarth C."/>
            <person name="Larson L."/>
            <person name="White J."/>
            <person name="O'Leary S."/>
            <person name="Kodira C."/>
            <person name="Zeng Q."/>
            <person name="Yandava C."/>
            <person name="Alvarado L."/>
            <person name="Longcore J."/>
            <person name="James T."/>
        </authorList>
    </citation>
    <scope>NUCLEOTIDE SEQUENCE [LARGE SCALE GENOMIC DNA]</scope>
    <source>
        <strain evidence="6 7">JEL423</strain>
    </source>
</reference>
<reference evidence="6 7" key="2">
    <citation type="submission" date="2016-05" db="EMBL/GenBank/DDBJ databases">
        <title>Lineage-specific infection strategies underlie the spectrum of fungal disease in amphibians.</title>
        <authorList>
            <person name="Cuomo C.A."/>
            <person name="Farrer R.A."/>
            <person name="James T."/>
            <person name="Longcore J."/>
            <person name="Birren B."/>
        </authorList>
    </citation>
    <scope>NUCLEOTIDE SEQUENCE [LARGE SCALE GENOMIC DNA]</scope>
    <source>
        <strain evidence="6 7">JEL423</strain>
    </source>
</reference>
<proteinExistence type="inferred from homology"/>
<dbReference type="Gene3D" id="3.30.470.160">
    <property type="entry name" value="Inositol polyphosphate kinase"/>
    <property type="match status" value="1"/>
</dbReference>
<evidence type="ECO:0000313" key="6">
    <source>
        <dbReference type="EMBL" id="OAJ36126.1"/>
    </source>
</evidence>
<dbReference type="SUPFAM" id="SSF56104">
    <property type="entry name" value="SAICAR synthase-like"/>
    <property type="match status" value="1"/>
</dbReference>
<dbReference type="GO" id="GO:0000824">
    <property type="term" value="F:inositol-1,4,5,6-tetrakisphosphate 3-kinase activity"/>
    <property type="evidence" value="ECO:0007669"/>
    <property type="project" value="TreeGrafter"/>
</dbReference>
<dbReference type="PANTHER" id="PTHR12400:SF21">
    <property type="entry name" value="KINASE"/>
    <property type="match status" value="1"/>
</dbReference>
<dbReference type="Pfam" id="PF03770">
    <property type="entry name" value="IPK"/>
    <property type="match status" value="1"/>
</dbReference>
<feature type="region of interest" description="Disordered" evidence="5">
    <location>
        <begin position="571"/>
        <end position="614"/>
    </location>
</feature>
<evidence type="ECO:0000256" key="3">
    <source>
        <dbReference type="ARBA" id="ARBA00022777"/>
    </source>
</evidence>
<dbReference type="InterPro" id="IPR038286">
    <property type="entry name" value="IPK_sf"/>
</dbReference>
<evidence type="ECO:0000256" key="2">
    <source>
        <dbReference type="ARBA" id="ARBA00022679"/>
    </source>
</evidence>
<dbReference type="EC" id="2.7.-.-" evidence="4"/>